<organism evidence="1 2">
    <name type="scientific">Pseudocercospora fijiensis (strain CIRAD86)</name>
    <name type="common">Black leaf streak disease fungus</name>
    <name type="synonym">Mycosphaerella fijiensis</name>
    <dbReference type="NCBI Taxonomy" id="383855"/>
    <lineage>
        <taxon>Eukaryota</taxon>
        <taxon>Fungi</taxon>
        <taxon>Dikarya</taxon>
        <taxon>Ascomycota</taxon>
        <taxon>Pezizomycotina</taxon>
        <taxon>Dothideomycetes</taxon>
        <taxon>Dothideomycetidae</taxon>
        <taxon>Mycosphaerellales</taxon>
        <taxon>Mycosphaerellaceae</taxon>
        <taxon>Pseudocercospora</taxon>
    </lineage>
</organism>
<dbReference type="KEGG" id="pfj:MYCFIDRAFT_176258"/>
<dbReference type="AlphaFoldDB" id="M3ATU1"/>
<gene>
    <name evidence="1" type="ORF">MYCFIDRAFT_176258</name>
</gene>
<protein>
    <submittedName>
        <fullName evidence="1">Uncharacterized protein</fullName>
    </submittedName>
</protein>
<dbReference type="VEuPathDB" id="FungiDB:MYCFIDRAFT_176258"/>
<evidence type="ECO:0000313" key="2">
    <source>
        <dbReference type="Proteomes" id="UP000016932"/>
    </source>
</evidence>
<sequence>MLPTNPCHFQGYQRGSDINLPRNESIMHYIRRRKANLRPRDVLLWQDDLEDDTQNGACWPTELLLRDHLCFVIRQEGSGWATECLYSLFSFLRCNSTALKTVTFVCSGTSFLSKDWYKSSLVHKVHYDNMLYPIARFCAKFKVQFENFPASIPGAVQALVDKHSDLLKVDISVRGEIMGKLLAHDEILTTMLLHHLPDAHALYTDLKNDYHSALDSLDLAEVCERRMKEVMDKFDDFLNDRDMVALMRRGERIIGGYSQGLAEEFWKYDHARRQLSSGQDLPVALGGLEEGLTGQLKAPVGRDCELSIEMKPPFLARPSSP</sequence>
<accession>M3ATU1</accession>
<keyword evidence="2" id="KW-1185">Reference proteome</keyword>
<proteinExistence type="predicted"/>
<reference evidence="1 2" key="1">
    <citation type="journal article" date="2012" name="PLoS Pathog.">
        <title>Diverse lifestyles and strategies of plant pathogenesis encoded in the genomes of eighteen Dothideomycetes fungi.</title>
        <authorList>
            <person name="Ohm R.A."/>
            <person name="Feau N."/>
            <person name="Henrissat B."/>
            <person name="Schoch C.L."/>
            <person name="Horwitz B.A."/>
            <person name="Barry K.W."/>
            <person name="Condon B.J."/>
            <person name="Copeland A.C."/>
            <person name="Dhillon B."/>
            <person name="Glaser F."/>
            <person name="Hesse C.N."/>
            <person name="Kosti I."/>
            <person name="LaButti K."/>
            <person name="Lindquist E.A."/>
            <person name="Lucas S."/>
            <person name="Salamov A.A."/>
            <person name="Bradshaw R.E."/>
            <person name="Ciuffetti L."/>
            <person name="Hamelin R.C."/>
            <person name="Kema G.H.J."/>
            <person name="Lawrence C."/>
            <person name="Scott J.A."/>
            <person name="Spatafora J.W."/>
            <person name="Turgeon B.G."/>
            <person name="de Wit P.J.G.M."/>
            <person name="Zhong S."/>
            <person name="Goodwin S.B."/>
            <person name="Grigoriev I.V."/>
        </authorList>
    </citation>
    <scope>NUCLEOTIDE SEQUENCE [LARGE SCALE GENOMIC DNA]</scope>
    <source>
        <strain evidence="1 2">CIRAD86</strain>
    </source>
</reference>
<dbReference type="RefSeq" id="XP_007928256.1">
    <property type="nucleotide sequence ID" value="XM_007930065.1"/>
</dbReference>
<name>M3ATU1_PSEFD</name>
<dbReference type="OrthoDB" id="10462048at2759"/>
<dbReference type="EMBL" id="KB446560">
    <property type="protein sequence ID" value="EME80902.1"/>
    <property type="molecule type" value="Genomic_DNA"/>
</dbReference>
<dbReference type="GeneID" id="19333521"/>
<evidence type="ECO:0000313" key="1">
    <source>
        <dbReference type="EMBL" id="EME80902.1"/>
    </source>
</evidence>
<dbReference type="Proteomes" id="UP000016932">
    <property type="component" value="Unassembled WGS sequence"/>
</dbReference>
<dbReference type="HOGENOM" id="CLU_866349_0_0_1"/>